<accession>A0A1F6D2G6</accession>
<protein>
    <recommendedName>
        <fullName evidence="5">Gfo/Idh/MocA-like oxidoreductase N-terminal domain-containing protein</fullName>
    </recommendedName>
</protein>
<dbReference type="Proteomes" id="UP000178606">
    <property type="component" value="Unassembled WGS sequence"/>
</dbReference>
<dbReference type="EMBL" id="MFKF01000071">
    <property type="protein sequence ID" value="OGG55557.1"/>
    <property type="molecule type" value="Genomic_DNA"/>
</dbReference>
<comment type="caution">
    <text evidence="3">The sequence shown here is derived from an EMBL/GenBank/DDBJ whole genome shotgun (WGS) entry which is preliminary data.</text>
</comment>
<evidence type="ECO:0008006" key="5">
    <source>
        <dbReference type="Google" id="ProtNLM"/>
    </source>
</evidence>
<evidence type="ECO:0000259" key="1">
    <source>
        <dbReference type="Pfam" id="PF01408"/>
    </source>
</evidence>
<feature type="domain" description="Gfo/Idh/MocA-like oxidoreductase C-terminal" evidence="2">
    <location>
        <begin position="176"/>
        <end position="338"/>
    </location>
</feature>
<name>A0A1F6D2G6_HANXR</name>
<gene>
    <name evidence="3" type="ORF">A3F84_16690</name>
</gene>
<feature type="domain" description="Gfo/Idh/MocA-like oxidoreductase N-terminal" evidence="1">
    <location>
        <begin position="5"/>
        <end position="141"/>
    </location>
</feature>
<dbReference type="AlphaFoldDB" id="A0A1F6D2G6"/>
<reference evidence="3 4" key="1">
    <citation type="journal article" date="2016" name="Nat. Commun.">
        <title>Thousands of microbial genomes shed light on interconnected biogeochemical processes in an aquifer system.</title>
        <authorList>
            <person name="Anantharaman K."/>
            <person name="Brown C.T."/>
            <person name="Hug L.A."/>
            <person name="Sharon I."/>
            <person name="Castelle C.J."/>
            <person name="Probst A.J."/>
            <person name="Thomas B.C."/>
            <person name="Singh A."/>
            <person name="Wilkins M.J."/>
            <person name="Karaoz U."/>
            <person name="Brodie E.L."/>
            <person name="Williams K.H."/>
            <person name="Hubbard S.S."/>
            <person name="Banfield J.F."/>
        </authorList>
    </citation>
    <scope>NUCLEOTIDE SEQUENCE [LARGE SCALE GENOMIC DNA]</scope>
    <source>
        <strain evidence="4">RIFCSPLOWO2_12_FULL_64_10</strain>
    </source>
</reference>
<dbReference type="Pfam" id="PF02894">
    <property type="entry name" value="GFO_IDH_MocA_C"/>
    <property type="match status" value="1"/>
</dbReference>
<dbReference type="Pfam" id="PF01408">
    <property type="entry name" value="GFO_IDH_MocA"/>
    <property type="match status" value="1"/>
</dbReference>
<dbReference type="InterPro" id="IPR051450">
    <property type="entry name" value="Gfo/Idh/MocA_Oxidoreductases"/>
</dbReference>
<evidence type="ECO:0000313" key="3">
    <source>
        <dbReference type="EMBL" id="OGG55557.1"/>
    </source>
</evidence>
<dbReference type="PANTHER" id="PTHR43377">
    <property type="entry name" value="BILIVERDIN REDUCTASE A"/>
    <property type="match status" value="1"/>
</dbReference>
<organism evidence="3 4">
    <name type="scientific">Handelsmanbacteria sp. (strain RIFCSPLOWO2_12_FULL_64_10)</name>
    <dbReference type="NCBI Taxonomy" id="1817868"/>
    <lineage>
        <taxon>Bacteria</taxon>
        <taxon>Candidatus Handelsmaniibacteriota</taxon>
    </lineage>
</organism>
<dbReference type="SUPFAM" id="SSF55347">
    <property type="entry name" value="Glyceraldehyde-3-phosphate dehydrogenase-like, C-terminal domain"/>
    <property type="match status" value="1"/>
</dbReference>
<dbReference type="Gene3D" id="3.30.360.10">
    <property type="entry name" value="Dihydrodipicolinate Reductase, domain 2"/>
    <property type="match status" value="1"/>
</dbReference>
<proteinExistence type="predicted"/>
<dbReference type="InterPro" id="IPR000683">
    <property type="entry name" value="Gfo/Idh/MocA-like_OxRdtase_N"/>
</dbReference>
<evidence type="ECO:0000259" key="2">
    <source>
        <dbReference type="Pfam" id="PF02894"/>
    </source>
</evidence>
<dbReference type="GO" id="GO:0000166">
    <property type="term" value="F:nucleotide binding"/>
    <property type="evidence" value="ECO:0007669"/>
    <property type="project" value="InterPro"/>
</dbReference>
<dbReference type="Gene3D" id="3.40.50.720">
    <property type="entry name" value="NAD(P)-binding Rossmann-like Domain"/>
    <property type="match status" value="1"/>
</dbReference>
<dbReference type="PANTHER" id="PTHR43377:SF1">
    <property type="entry name" value="BILIVERDIN REDUCTASE A"/>
    <property type="match status" value="1"/>
</dbReference>
<dbReference type="InterPro" id="IPR004104">
    <property type="entry name" value="Gfo/Idh/MocA-like_OxRdtase_C"/>
</dbReference>
<evidence type="ECO:0000313" key="4">
    <source>
        <dbReference type="Proteomes" id="UP000178606"/>
    </source>
</evidence>
<dbReference type="InterPro" id="IPR036291">
    <property type="entry name" value="NAD(P)-bd_dom_sf"/>
</dbReference>
<sequence length="367" mass="39959">MPTYRAAVIGLGRMGSTFDDEITQGGSIFLPYCHAPSYVASPLTELVAGADPHAEQRALFGERWGLAPQHLYGDYREMLERERPDIVSVCTTARVRAAIVQDAAAAGVRAIWAEKPIAFSLAEADGMVRVCRERGVALAVNCARRWNPFFGEVRRMIEAGELGTILQVTGYGQCGLSHNGSHLIDIVRYLAGGEAQWVFGEMESDEAAAGENDLMGNGYLAFDNGVRGYVRGMRCGPAHWEIDVIGEKGRVRSGADASEFELIRLEGGGRRGRGQPAKYPFPWPARMQGSGLTIVEDLVAAMETGRPPRCSGEDGLAALEVAIALRESHRRGGVKVKLPLEDRALAIRSAETLHDDVPARVRRQMQK</sequence>
<dbReference type="SUPFAM" id="SSF51735">
    <property type="entry name" value="NAD(P)-binding Rossmann-fold domains"/>
    <property type="match status" value="1"/>
</dbReference>